<dbReference type="PANTHER" id="PTHR44688:SF16">
    <property type="entry name" value="DNA-BINDING TRANSCRIPTIONAL ACTIVATOR DEVR_DOSR"/>
    <property type="match status" value="1"/>
</dbReference>
<dbReference type="InterPro" id="IPR001789">
    <property type="entry name" value="Sig_transdc_resp-reg_receiver"/>
</dbReference>
<accession>A0A2N9YJC3</accession>
<dbReference type="PRINTS" id="PR00038">
    <property type="entry name" value="HTHLUXR"/>
</dbReference>
<dbReference type="GO" id="GO:0000160">
    <property type="term" value="P:phosphorelay signal transduction system"/>
    <property type="evidence" value="ECO:0007669"/>
    <property type="project" value="UniProtKB-KW"/>
</dbReference>
<evidence type="ECO:0000259" key="7">
    <source>
        <dbReference type="PROSITE" id="PS50043"/>
    </source>
</evidence>
<dbReference type="AlphaFoldDB" id="A0A2N9YJC3"/>
<dbReference type="STRING" id="288004.AL038_12920"/>
<dbReference type="InterPro" id="IPR016032">
    <property type="entry name" value="Sig_transdc_resp-reg_C-effctor"/>
</dbReference>
<dbReference type="Pfam" id="PF00196">
    <property type="entry name" value="GerE"/>
    <property type="match status" value="1"/>
</dbReference>
<dbReference type="FunFam" id="3.40.50.2300:FF:000018">
    <property type="entry name" value="DNA-binding transcriptional regulator NtrC"/>
    <property type="match status" value="1"/>
</dbReference>
<evidence type="ECO:0000256" key="5">
    <source>
        <dbReference type="ARBA" id="ARBA00023163"/>
    </source>
</evidence>
<dbReference type="PANTHER" id="PTHR44688">
    <property type="entry name" value="DNA-BINDING TRANSCRIPTIONAL ACTIVATOR DEVR_DOSR"/>
    <property type="match status" value="1"/>
</dbReference>
<protein>
    <submittedName>
        <fullName evidence="9">Response regulator</fullName>
    </submittedName>
</protein>
<keyword evidence="5" id="KW-0804">Transcription</keyword>
<dbReference type="SMART" id="SM00421">
    <property type="entry name" value="HTH_LUXR"/>
    <property type="match status" value="1"/>
</dbReference>
<keyword evidence="1 6" id="KW-0597">Phosphoprotein</keyword>
<dbReference type="PROSITE" id="PS50110">
    <property type="entry name" value="RESPONSE_REGULATORY"/>
    <property type="match status" value="1"/>
</dbReference>
<dbReference type="GO" id="GO:0006355">
    <property type="term" value="P:regulation of DNA-templated transcription"/>
    <property type="evidence" value="ECO:0007669"/>
    <property type="project" value="InterPro"/>
</dbReference>
<keyword evidence="4" id="KW-0238">DNA-binding</keyword>
<dbReference type="Gene3D" id="3.40.50.2300">
    <property type="match status" value="1"/>
</dbReference>
<evidence type="ECO:0000313" key="9">
    <source>
        <dbReference type="EMBL" id="AUI70610.2"/>
    </source>
</evidence>
<sequence>MTISAQNTLNEIFIMNSDFVVYVVDDDKPILKAVEYVLTKEGFNTELFASTDEFLNHYIAEKMGCLFLDVNMPDMNGLEFQKILKKQEIEIPVVMMTAHGNIPMAVSALKAGALDFVEKPFNTEKLVSCVKECLEYCLSHFSLDIQRHNTTLLLKKLTSREQEVMNYLCEGCTSKEIGNLLNISSRTAEHHRMILMHKLQVKSVIELVKLVEIVK</sequence>
<keyword evidence="3" id="KW-0805">Transcription regulation</keyword>
<name>A0A2N9YJC3_9GAMM</name>
<evidence type="ECO:0000313" key="10">
    <source>
        <dbReference type="Proteomes" id="UP000234271"/>
    </source>
</evidence>
<evidence type="ECO:0000259" key="8">
    <source>
        <dbReference type="PROSITE" id="PS50110"/>
    </source>
</evidence>
<feature type="domain" description="Response regulatory" evidence="8">
    <location>
        <begin position="20"/>
        <end position="134"/>
    </location>
</feature>
<dbReference type="SUPFAM" id="SSF52172">
    <property type="entry name" value="CheY-like"/>
    <property type="match status" value="1"/>
</dbReference>
<dbReference type="Gene3D" id="1.10.10.10">
    <property type="entry name" value="Winged helix-like DNA-binding domain superfamily/Winged helix DNA-binding domain"/>
    <property type="match status" value="1"/>
</dbReference>
<dbReference type="GO" id="GO:0003677">
    <property type="term" value="F:DNA binding"/>
    <property type="evidence" value="ECO:0007669"/>
    <property type="project" value="UniProtKB-KW"/>
</dbReference>
<evidence type="ECO:0000256" key="2">
    <source>
        <dbReference type="ARBA" id="ARBA00023012"/>
    </source>
</evidence>
<feature type="domain" description="HTH luxR-type" evidence="7">
    <location>
        <begin position="150"/>
        <end position="215"/>
    </location>
</feature>
<dbReference type="InterPro" id="IPR011006">
    <property type="entry name" value="CheY-like_superfamily"/>
</dbReference>
<keyword evidence="2" id="KW-0902">Two-component regulatory system</keyword>
<evidence type="ECO:0000256" key="6">
    <source>
        <dbReference type="PROSITE-ProRule" id="PRU00169"/>
    </source>
</evidence>
<dbReference type="SMART" id="SM00448">
    <property type="entry name" value="REC"/>
    <property type="match status" value="1"/>
</dbReference>
<feature type="modified residue" description="4-aspartylphosphate" evidence="6">
    <location>
        <position position="69"/>
    </location>
</feature>
<dbReference type="InterPro" id="IPR036388">
    <property type="entry name" value="WH-like_DNA-bd_sf"/>
</dbReference>
<keyword evidence="10" id="KW-1185">Reference proteome</keyword>
<dbReference type="CDD" id="cd06170">
    <property type="entry name" value="LuxR_C_like"/>
    <property type="match status" value="1"/>
</dbReference>
<reference evidence="10" key="1">
    <citation type="submission" date="2016-12" db="EMBL/GenBank/DDBJ databases">
        <title>Complete Genome Sequence of Beggiatoa leptomitiformis D-401.</title>
        <authorList>
            <person name="Fomenkov A."/>
            <person name="Vincze T."/>
            <person name="Grabovich M."/>
            <person name="Anton B.P."/>
            <person name="Dubinina G."/>
            <person name="Orlova M."/>
            <person name="Belousova E."/>
            <person name="Roberts R.J."/>
        </authorList>
    </citation>
    <scope>NUCLEOTIDE SEQUENCE [LARGE SCALE GENOMIC DNA]</scope>
    <source>
        <strain evidence="10">D-401</strain>
    </source>
</reference>
<evidence type="ECO:0000256" key="3">
    <source>
        <dbReference type="ARBA" id="ARBA00023015"/>
    </source>
</evidence>
<dbReference type="EMBL" id="CP018889">
    <property type="protein sequence ID" value="AUI70610.2"/>
    <property type="molecule type" value="Genomic_DNA"/>
</dbReference>
<dbReference type="SUPFAM" id="SSF46894">
    <property type="entry name" value="C-terminal effector domain of the bipartite response regulators"/>
    <property type="match status" value="1"/>
</dbReference>
<evidence type="ECO:0000256" key="4">
    <source>
        <dbReference type="ARBA" id="ARBA00023125"/>
    </source>
</evidence>
<proteinExistence type="predicted"/>
<dbReference type="Proteomes" id="UP000234271">
    <property type="component" value="Chromosome"/>
</dbReference>
<dbReference type="Pfam" id="PF00072">
    <property type="entry name" value="Response_reg"/>
    <property type="match status" value="1"/>
</dbReference>
<organism evidence="9 10">
    <name type="scientific">Beggiatoa leptomitoformis</name>
    <dbReference type="NCBI Taxonomy" id="288004"/>
    <lineage>
        <taxon>Bacteria</taxon>
        <taxon>Pseudomonadati</taxon>
        <taxon>Pseudomonadota</taxon>
        <taxon>Gammaproteobacteria</taxon>
        <taxon>Thiotrichales</taxon>
        <taxon>Thiotrichaceae</taxon>
        <taxon>Beggiatoa</taxon>
    </lineage>
</organism>
<gene>
    <name evidence="9" type="ORF">BLE401_11355</name>
</gene>
<evidence type="ECO:0000256" key="1">
    <source>
        <dbReference type="ARBA" id="ARBA00022553"/>
    </source>
</evidence>
<dbReference type="InterPro" id="IPR000792">
    <property type="entry name" value="Tscrpt_reg_LuxR_C"/>
</dbReference>
<dbReference type="PROSITE" id="PS50043">
    <property type="entry name" value="HTH_LUXR_2"/>
    <property type="match status" value="1"/>
</dbReference>